<dbReference type="Proteomes" id="UP000046393">
    <property type="component" value="Unplaced"/>
</dbReference>
<dbReference type="InterPro" id="IPR002181">
    <property type="entry name" value="Fibrinogen_a/b/g_C_dom"/>
</dbReference>
<evidence type="ECO:0000256" key="6">
    <source>
        <dbReference type="PROSITE-ProRule" id="PRU00076"/>
    </source>
</evidence>
<dbReference type="InterPro" id="IPR049883">
    <property type="entry name" value="NOTCH1_EGF-like"/>
</dbReference>
<keyword evidence="3" id="KW-0646">Protease inhibitor</keyword>
<dbReference type="SMART" id="SM00181">
    <property type="entry name" value="EGF"/>
    <property type="match status" value="5"/>
</dbReference>
<dbReference type="Pfam" id="PF00147">
    <property type="entry name" value="Fibrinogen_C"/>
    <property type="match status" value="1"/>
</dbReference>
<dbReference type="SUPFAM" id="SSF57567">
    <property type="entry name" value="Serine protease inhibitors"/>
    <property type="match status" value="1"/>
</dbReference>
<evidence type="ECO:0000256" key="7">
    <source>
        <dbReference type="SAM" id="MobiDB-lite"/>
    </source>
</evidence>
<dbReference type="InterPro" id="IPR001846">
    <property type="entry name" value="VWF_type-D"/>
</dbReference>
<dbReference type="PANTHER" id="PTHR11339:SF373">
    <property type="entry name" value="VWFD DOMAIN-CONTAINING PROTEIN"/>
    <property type="match status" value="1"/>
</dbReference>
<dbReference type="InterPro" id="IPR036056">
    <property type="entry name" value="Fibrinogen-like_C"/>
</dbReference>
<evidence type="ECO:0000256" key="2">
    <source>
        <dbReference type="ARBA" id="ARBA00022536"/>
    </source>
</evidence>
<dbReference type="Gene3D" id="3.90.215.10">
    <property type="entry name" value="Gamma Fibrinogen, chain A, domain 1"/>
    <property type="match status" value="1"/>
</dbReference>
<dbReference type="FunFam" id="2.10.25.10:FF:000055">
    <property type="entry name" value="alpha-tectorin isoform X1"/>
    <property type="match status" value="1"/>
</dbReference>
<feature type="domain" description="Fibrinogen C-terminal" evidence="10">
    <location>
        <begin position="553"/>
        <end position="796"/>
    </location>
</feature>
<dbReference type="PANTHER" id="PTHR11339">
    <property type="entry name" value="EXTRACELLULAR MATRIX GLYCOPROTEIN RELATED"/>
    <property type="match status" value="1"/>
</dbReference>
<feature type="domain" description="VWFD" evidence="9">
    <location>
        <begin position="99"/>
        <end position="296"/>
    </location>
</feature>
<dbReference type="InterPro" id="IPR014853">
    <property type="entry name" value="VWF/SSPO/ZAN-like_Cys-rich_dom"/>
</dbReference>
<dbReference type="STRING" id="451379.A0A0N5AUY1"/>
<dbReference type="GO" id="GO:0004867">
    <property type="term" value="F:serine-type endopeptidase inhibitor activity"/>
    <property type="evidence" value="ECO:0007669"/>
    <property type="project" value="UniProtKB-KW"/>
</dbReference>
<dbReference type="InterPro" id="IPR002919">
    <property type="entry name" value="TIL_dom"/>
</dbReference>
<dbReference type="PROSITE" id="PS00010">
    <property type="entry name" value="ASX_HYDROXYL"/>
    <property type="match status" value="1"/>
</dbReference>
<name>A0A0N5AUY1_9BILA</name>
<evidence type="ECO:0000259" key="10">
    <source>
        <dbReference type="PROSITE" id="PS51406"/>
    </source>
</evidence>
<sequence length="887" mass="101542">MTINRLKKQIKDAEKNRDTNCTICWNEPCKHGTCVPLNDTDFRLFDYKGKLCDEQIYCRPDSCGQNARCYVANHQINCICENGYTGTAASYFNDMLNVVEACATGDPHYKTFDKQYYEYMGTCPYYFVKPCNNSAFYGDEYFEVKARNQMPNPTARYSYISEVEVLMRGNVIHVDNKFQMTFNGIRQQMPFYYPSKDNLSITYTYSTVLIDNHEQVVVRFTGSGLCVQIPDTEQFRGANKLCGLAGNFDGDCTNDFKTDMSRYDVQSCSNSYKQFTEEFGDLWITTDFENGRDACLLGTEVDKLEAKKKCQVIEDALNGEGPFAPCRELISKEDEQQLSNCVYDVCLDEALFCTSLSAFAKSCQKAIPNTALSWRKEVGCPEISCPINSSFKTCAAGCPLTCSEPNQKPVCSKPCMEGCECDPGFYLDQSNPNVVSCVPIEQCGCTDNSGNYHRGKLYNWLTDNCSVLNKCVNGSFVQSYMPCGRNAECSLNEHAEAACKCKEGFIGNGYDCEDINECLNPETCNANHQHGTCHNTNGSYYCECDPSYRGDNCEFYLPYRHCADLKIYHNITEDGFVLTILTYTNNLYVYCDMTTLDGGWTLMSSSKSNLFTNKTYQAYVEGFGEPGQKEVWLGLENIYRMTKETKTRDNYHKYNIKYVFSLRIELHRCAGKRKKAKSTYCIYPEFGLLDKNEGYAVVIPYDCENGTENTYQDGWARWDDDKNHSNSFILTNFNYCSNYYMGTGWWFDNKRRCGPANLNGIRYDCDAQPSSGQLTHYLKWNSNTVNFAEMYLRPEEYPNYESNVKATEFPKTTDVIKIDTTIPPFINTKTTHRNYPFDTDAYDNGETPNTFDPSNTDDYTNDDTNDSPNYSFYYGYTDRYYGNDWYR</sequence>
<evidence type="ECO:0000259" key="9">
    <source>
        <dbReference type="PROSITE" id="PS51233"/>
    </source>
</evidence>
<keyword evidence="4 6" id="KW-1015">Disulfide bond</keyword>
<dbReference type="PROSITE" id="PS01186">
    <property type="entry name" value="EGF_2"/>
    <property type="match status" value="1"/>
</dbReference>
<dbReference type="GO" id="GO:0005509">
    <property type="term" value="F:calcium ion binding"/>
    <property type="evidence" value="ECO:0007669"/>
    <property type="project" value="InterPro"/>
</dbReference>
<feature type="region of interest" description="Disordered" evidence="7">
    <location>
        <begin position="837"/>
        <end position="865"/>
    </location>
</feature>
<proteinExistence type="inferred from homology"/>
<dbReference type="PROSITE" id="PS51406">
    <property type="entry name" value="FIBRINOGEN_C_2"/>
    <property type="match status" value="1"/>
</dbReference>
<dbReference type="WBParaSite" id="SMUV_0000867801-mRNA-1">
    <property type="protein sequence ID" value="SMUV_0000867801-mRNA-1"/>
    <property type="gene ID" value="SMUV_0000867801"/>
</dbReference>
<dbReference type="Pfam" id="PF00094">
    <property type="entry name" value="VWD"/>
    <property type="match status" value="1"/>
</dbReference>
<dbReference type="PROSITE" id="PS00022">
    <property type="entry name" value="EGF_1"/>
    <property type="match status" value="1"/>
</dbReference>
<feature type="domain" description="EGF-like" evidence="8">
    <location>
        <begin position="514"/>
        <end position="554"/>
    </location>
</feature>
<feature type="disulfide bond" evidence="6">
    <location>
        <begin position="544"/>
        <end position="553"/>
    </location>
</feature>
<dbReference type="GO" id="GO:0005615">
    <property type="term" value="C:extracellular space"/>
    <property type="evidence" value="ECO:0007669"/>
    <property type="project" value="TreeGrafter"/>
</dbReference>
<dbReference type="InterPro" id="IPR050780">
    <property type="entry name" value="Mucin_vWF_Thrombospondin_sf"/>
</dbReference>
<dbReference type="InterPro" id="IPR001881">
    <property type="entry name" value="EGF-like_Ca-bd_dom"/>
</dbReference>
<dbReference type="CDD" id="cd00054">
    <property type="entry name" value="EGF_CA"/>
    <property type="match status" value="1"/>
</dbReference>
<evidence type="ECO:0000313" key="12">
    <source>
        <dbReference type="WBParaSite" id="SMUV_0000867801-mRNA-1"/>
    </source>
</evidence>
<dbReference type="SMART" id="SM00832">
    <property type="entry name" value="C8"/>
    <property type="match status" value="1"/>
</dbReference>
<dbReference type="AlphaFoldDB" id="A0A0N5AUY1"/>
<dbReference type="InterPro" id="IPR014716">
    <property type="entry name" value="Fibrinogen_a/b/g_C_1"/>
</dbReference>
<protein>
    <submittedName>
        <fullName evidence="12">EGF-like domain-containing protein</fullName>
    </submittedName>
</protein>
<dbReference type="PROSITE" id="PS51233">
    <property type="entry name" value="VWFD"/>
    <property type="match status" value="1"/>
</dbReference>
<evidence type="ECO:0000256" key="1">
    <source>
        <dbReference type="ARBA" id="ARBA00007611"/>
    </source>
</evidence>
<keyword evidence="2 6" id="KW-0245">EGF-like domain</keyword>
<keyword evidence="5" id="KW-0325">Glycoprotein</keyword>
<dbReference type="PROSITE" id="PS50026">
    <property type="entry name" value="EGF_3"/>
    <property type="match status" value="2"/>
</dbReference>
<dbReference type="GO" id="GO:0031012">
    <property type="term" value="C:extracellular matrix"/>
    <property type="evidence" value="ECO:0007669"/>
    <property type="project" value="TreeGrafter"/>
</dbReference>
<keyword evidence="3" id="KW-0722">Serine protease inhibitor</keyword>
<dbReference type="Pfam" id="PF07645">
    <property type="entry name" value="EGF_CA"/>
    <property type="match status" value="1"/>
</dbReference>
<evidence type="ECO:0000256" key="5">
    <source>
        <dbReference type="ARBA" id="ARBA00023180"/>
    </source>
</evidence>
<keyword evidence="11" id="KW-1185">Reference proteome</keyword>
<evidence type="ECO:0000256" key="4">
    <source>
        <dbReference type="ARBA" id="ARBA00023157"/>
    </source>
</evidence>
<dbReference type="SUPFAM" id="SSF56496">
    <property type="entry name" value="Fibrinogen C-terminal domain-like"/>
    <property type="match status" value="1"/>
</dbReference>
<feature type="domain" description="EGF-like" evidence="8">
    <location>
        <begin position="54"/>
        <end position="90"/>
    </location>
</feature>
<reference evidence="12" key="1">
    <citation type="submission" date="2017-02" db="UniProtKB">
        <authorList>
            <consortium name="WormBaseParasite"/>
        </authorList>
    </citation>
    <scope>IDENTIFICATION</scope>
</reference>
<evidence type="ECO:0000256" key="3">
    <source>
        <dbReference type="ARBA" id="ARBA00022900"/>
    </source>
</evidence>
<accession>A0A0N5AUY1</accession>
<dbReference type="SMART" id="SM00179">
    <property type="entry name" value="EGF_CA"/>
    <property type="match status" value="1"/>
</dbReference>
<dbReference type="SMART" id="SM00216">
    <property type="entry name" value="VWD"/>
    <property type="match status" value="1"/>
</dbReference>
<comment type="similarity">
    <text evidence="1">Belongs to the serine protease inhibitor-like (TIL domain-containing) family.</text>
</comment>
<evidence type="ECO:0000313" key="11">
    <source>
        <dbReference type="Proteomes" id="UP000046393"/>
    </source>
</evidence>
<dbReference type="InterPro" id="IPR000742">
    <property type="entry name" value="EGF"/>
</dbReference>
<dbReference type="Pfam" id="PF01826">
    <property type="entry name" value="TIL"/>
    <property type="match status" value="1"/>
</dbReference>
<dbReference type="CDD" id="cd19941">
    <property type="entry name" value="TIL"/>
    <property type="match status" value="1"/>
</dbReference>
<dbReference type="InterPro" id="IPR000152">
    <property type="entry name" value="EGF-type_Asp/Asn_hydroxyl_site"/>
</dbReference>
<evidence type="ECO:0000259" key="8">
    <source>
        <dbReference type="PROSITE" id="PS50026"/>
    </source>
</evidence>
<dbReference type="InterPro" id="IPR036084">
    <property type="entry name" value="Ser_inhib-like_sf"/>
</dbReference>
<dbReference type="Gene3D" id="2.10.25.10">
    <property type="entry name" value="Laminin"/>
    <property type="match status" value="3"/>
</dbReference>
<organism evidence="11 12">
    <name type="scientific">Syphacia muris</name>
    <dbReference type="NCBI Taxonomy" id="451379"/>
    <lineage>
        <taxon>Eukaryota</taxon>
        <taxon>Metazoa</taxon>
        <taxon>Ecdysozoa</taxon>
        <taxon>Nematoda</taxon>
        <taxon>Chromadorea</taxon>
        <taxon>Rhabditida</taxon>
        <taxon>Spirurina</taxon>
        <taxon>Oxyuridomorpha</taxon>
        <taxon>Oxyuroidea</taxon>
        <taxon>Oxyuridae</taxon>
        <taxon>Syphacia</taxon>
    </lineage>
</organism>
<comment type="caution">
    <text evidence="6">Lacks conserved residue(s) required for the propagation of feature annotation.</text>
</comment>
<dbReference type="SMART" id="SM00186">
    <property type="entry name" value="FBG"/>
    <property type="match status" value="1"/>
</dbReference>
<dbReference type="SUPFAM" id="SSF57196">
    <property type="entry name" value="EGF/Laminin"/>
    <property type="match status" value="1"/>
</dbReference>